<feature type="compositionally biased region" description="Basic and acidic residues" evidence="1">
    <location>
        <begin position="49"/>
        <end position="58"/>
    </location>
</feature>
<dbReference type="HOGENOM" id="CLU_075896_0_0_1"/>
<dbReference type="PANTHER" id="PTHR40644:SF1">
    <property type="entry name" value="UPF0653 PROTEIN C607.02C"/>
    <property type="match status" value="1"/>
</dbReference>
<accession>A0A0C3S966</accession>
<protein>
    <submittedName>
        <fullName evidence="2">Uncharacterized protein</fullName>
    </submittedName>
</protein>
<keyword evidence="3" id="KW-1185">Reference proteome</keyword>
<evidence type="ECO:0000256" key="1">
    <source>
        <dbReference type="SAM" id="MobiDB-lite"/>
    </source>
</evidence>
<feature type="region of interest" description="Disordered" evidence="1">
    <location>
        <begin position="122"/>
        <end position="230"/>
    </location>
</feature>
<gene>
    <name evidence="2" type="ORF">PHLGIDRAFT_517102</name>
</gene>
<evidence type="ECO:0000313" key="3">
    <source>
        <dbReference type="Proteomes" id="UP000053257"/>
    </source>
</evidence>
<sequence>MPHKRAKRSVREQNRSANGADLAPAKNALSDEAIPKSVARVLNAARVQEEWKKRKGAEDDGSGGKPRKRQKTDEDKRSGQAKGKAVKHNLKILPGESLTHFNRRVEDSMRPLLRDAIQTSAAVARKVKKDEELEREAKKKGKAQAPADVASSKSTKGKSKADDSEESEDEDEDAKLAKPTKAQPIIKEKPKEFATFSASAPRRLNDIAEAPPELKKLPRGAKPRKASEVGVKSLRDGVLSMAQKAMLEEERERVIKAYREMKKRGPAA</sequence>
<reference evidence="2 3" key="1">
    <citation type="journal article" date="2014" name="PLoS Genet.">
        <title>Analysis of the Phlebiopsis gigantea genome, transcriptome and secretome provides insight into its pioneer colonization strategies of wood.</title>
        <authorList>
            <person name="Hori C."/>
            <person name="Ishida T."/>
            <person name="Igarashi K."/>
            <person name="Samejima M."/>
            <person name="Suzuki H."/>
            <person name="Master E."/>
            <person name="Ferreira P."/>
            <person name="Ruiz-Duenas F.J."/>
            <person name="Held B."/>
            <person name="Canessa P."/>
            <person name="Larrondo L.F."/>
            <person name="Schmoll M."/>
            <person name="Druzhinina I.S."/>
            <person name="Kubicek C.P."/>
            <person name="Gaskell J.A."/>
            <person name="Kersten P."/>
            <person name="St John F."/>
            <person name="Glasner J."/>
            <person name="Sabat G."/>
            <person name="Splinter BonDurant S."/>
            <person name="Syed K."/>
            <person name="Yadav J."/>
            <person name="Mgbeahuruike A.C."/>
            <person name="Kovalchuk A."/>
            <person name="Asiegbu F.O."/>
            <person name="Lackner G."/>
            <person name="Hoffmeister D."/>
            <person name="Rencoret J."/>
            <person name="Gutierrez A."/>
            <person name="Sun H."/>
            <person name="Lindquist E."/>
            <person name="Barry K."/>
            <person name="Riley R."/>
            <person name="Grigoriev I.V."/>
            <person name="Henrissat B."/>
            <person name="Kues U."/>
            <person name="Berka R.M."/>
            <person name="Martinez A.T."/>
            <person name="Covert S.F."/>
            <person name="Blanchette R.A."/>
            <person name="Cullen D."/>
        </authorList>
    </citation>
    <scope>NUCLEOTIDE SEQUENCE [LARGE SCALE GENOMIC DNA]</scope>
    <source>
        <strain evidence="2 3">11061_1 CR5-6</strain>
    </source>
</reference>
<feature type="region of interest" description="Disordered" evidence="1">
    <location>
        <begin position="1"/>
        <end position="35"/>
    </location>
</feature>
<proteinExistence type="predicted"/>
<dbReference type="AlphaFoldDB" id="A0A0C3S966"/>
<dbReference type="OrthoDB" id="5876637at2759"/>
<feature type="compositionally biased region" description="Basic and acidic residues" evidence="1">
    <location>
        <begin position="128"/>
        <end position="137"/>
    </location>
</feature>
<name>A0A0C3S966_PHLG1</name>
<dbReference type="Proteomes" id="UP000053257">
    <property type="component" value="Unassembled WGS sequence"/>
</dbReference>
<evidence type="ECO:0000313" key="2">
    <source>
        <dbReference type="EMBL" id="KIP05925.1"/>
    </source>
</evidence>
<dbReference type="EMBL" id="KN840530">
    <property type="protein sequence ID" value="KIP05925.1"/>
    <property type="molecule type" value="Genomic_DNA"/>
</dbReference>
<dbReference type="STRING" id="745531.A0A0C3S966"/>
<organism evidence="2 3">
    <name type="scientific">Phlebiopsis gigantea (strain 11061_1 CR5-6)</name>
    <name type="common">White-rot fungus</name>
    <name type="synonym">Peniophora gigantea</name>
    <dbReference type="NCBI Taxonomy" id="745531"/>
    <lineage>
        <taxon>Eukaryota</taxon>
        <taxon>Fungi</taxon>
        <taxon>Dikarya</taxon>
        <taxon>Basidiomycota</taxon>
        <taxon>Agaricomycotina</taxon>
        <taxon>Agaricomycetes</taxon>
        <taxon>Polyporales</taxon>
        <taxon>Phanerochaetaceae</taxon>
        <taxon>Phlebiopsis</taxon>
    </lineage>
</organism>
<feature type="region of interest" description="Disordered" evidence="1">
    <location>
        <begin position="49"/>
        <end position="103"/>
    </location>
</feature>
<feature type="compositionally biased region" description="Acidic residues" evidence="1">
    <location>
        <begin position="163"/>
        <end position="173"/>
    </location>
</feature>
<dbReference type="PANTHER" id="PTHR40644">
    <property type="entry name" value="UPF0653 PROTEIN C607.02C"/>
    <property type="match status" value="1"/>
</dbReference>